<dbReference type="CDD" id="cd04186">
    <property type="entry name" value="GT_2_like_c"/>
    <property type="match status" value="1"/>
</dbReference>
<evidence type="ECO:0000256" key="1">
    <source>
        <dbReference type="ARBA" id="ARBA00006739"/>
    </source>
</evidence>
<dbReference type="InterPro" id="IPR029044">
    <property type="entry name" value="Nucleotide-diphossugar_trans"/>
</dbReference>
<keyword evidence="2" id="KW-0328">Glycosyltransferase</keyword>
<reference evidence="4" key="1">
    <citation type="submission" date="2020-11" db="EMBL/GenBank/DDBJ databases">
        <title>Novosphingobium aureum sp. nov., a marine bacterium isolated from sediment of a salt flat.</title>
        <authorList>
            <person name="Yoo Y."/>
            <person name="Kim J.-J."/>
        </authorList>
    </citation>
    <scope>NUCLEOTIDE SEQUENCE</scope>
    <source>
        <strain evidence="4">YJ-S2-02</strain>
    </source>
</reference>
<dbReference type="Proteomes" id="UP000617634">
    <property type="component" value="Unassembled WGS sequence"/>
</dbReference>
<dbReference type="GO" id="GO:0016757">
    <property type="term" value="F:glycosyltransferase activity"/>
    <property type="evidence" value="ECO:0007669"/>
    <property type="project" value="UniProtKB-KW"/>
</dbReference>
<accession>A0A931H8L4</accession>
<evidence type="ECO:0000256" key="2">
    <source>
        <dbReference type="ARBA" id="ARBA00022676"/>
    </source>
</evidence>
<dbReference type="PANTHER" id="PTHR43179">
    <property type="entry name" value="RHAMNOSYLTRANSFERASE WBBL"/>
    <property type="match status" value="1"/>
</dbReference>
<comment type="similarity">
    <text evidence="1">Belongs to the glycosyltransferase 2 family.</text>
</comment>
<dbReference type="PANTHER" id="PTHR43179:SF12">
    <property type="entry name" value="GALACTOFURANOSYLTRANSFERASE GLFT2"/>
    <property type="match status" value="1"/>
</dbReference>
<organism evidence="4 5">
    <name type="scientific">Novosphingobium aureum</name>
    <dbReference type="NCBI Taxonomy" id="2792964"/>
    <lineage>
        <taxon>Bacteria</taxon>
        <taxon>Pseudomonadati</taxon>
        <taxon>Pseudomonadota</taxon>
        <taxon>Alphaproteobacteria</taxon>
        <taxon>Sphingomonadales</taxon>
        <taxon>Sphingomonadaceae</taxon>
        <taxon>Novosphingobium</taxon>
    </lineage>
</organism>
<gene>
    <name evidence="4" type="ORF">I5E68_00105</name>
</gene>
<evidence type="ECO:0000313" key="4">
    <source>
        <dbReference type="EMBL" id="MBH0111350.1"/>
    </source>
</evidence>
<dbReference type="AlphaFoldDB" id="A0A931H8L4"/>
<protein>
    <submittedName>
        <fullName evidence="4">Glycosyltransferase family 2 protein</fullName>
    </submittedName>
</protein>
<dbReference type="RefSeq" id="WP_197159672.1">
    <property type="nucleotide sequence ID" value="NZ_JADZGI010000001.1"/>
</dbReference>
<dbReference type="SUPFAM" id="SSF53448">
    <property type="entry name" value="Nucleotide-diphospho-sugar transferases"/>
    <property type="match status" value="1"/>
</dbReference>
<evidence type="ECO:0000313" key="5">
    <source>
        <dbReference type="Proteomes" id="UP000617634"/>
    </source>
</evidence>
<proteinExistence type="inferred from homology"/>
<sequence length="305" mass="32486">MHVSIAIVAFRNADEIVGCLDALAKGTHTDFDVVICENGGPEAYAELERAVPAALPGGQRVQTILAPGNLGYAGGVNVCMKAAPEADAWWVVNPDTVPAPGALAALVARLERGDVAAVGGVLHNPKGRIQAYGGHWRSSAARAVSIGSGETLDHKPDAAQVEARTNYLLGASMLIGRAFVDKVGLMREDYFLYCEEVEWCLRAVQAGLKLGFAPDSLVCHDQGGTTGSGDAHRSRPKMPIYLDERNKLNVVRDTTPGKLPLAAANSLALLFARYGRRGAFRQLGYGLSGWFAGLRNRRGVPPWMA</sequence>
<name>A0A931H8L4_9SPHN</name>
<dbReference type="Pfam" id="PF13641">
    <property type="entry name" value="Glyco_tranf_2_3"/>
    <property type="match status" value="1"/>
</dbReference>
<keyword evidence="3" id="KW-0808">Transferase</keyword>
<evidence type="ECO:0000256" key="3">
    <source>
        <dbReference type="ARBA" id="ARBA00022679"/>
    </source>
</evidence>
<dbReference type="Gene3D" id="3.90.550.10">
    <property type="entry name" value="Spore Coat Polysaccharide Biosynthesis Protein SpsA, Chain A"/>
    <property type="match status" value="1"/>
</dbReference>
<dbReference type="EMBL" id="JADZGI010000001">
    <property type="protein sequence ID" value="MBH0111350.1"/>
    <property type="molecule type" value="Genomic_DNA"/>
</dbReference>
<comment type="caution">
    <text evidence="4">The sequence shown here is derived from an EMBL/GenBank/DDBJ whole genome shotgun (WGS) entry which is preliminary data.</text>
</comment>
<keyword evidence="5" id="KW-1185">Reference proteome</keyword>